<evidence type="ECO:0000259" key="2">
    <source>
        <dbReference type="Pfam" id="PF01609"/>
    </source>
</evidence>
<dbReference type="EMBL" id="JAYERP010000001">
    <property type="protein sequence ID" value="MEA3569503.1"/>
    <property type="molecule type" value="Genomic_DNA"/>
</dbReference>
<dbReference type="EMBL" id="JAYERP010000001">
    <property type="protein sequence ID" value="MEA3568953.1"/>
    <property type="molecule type" value="Genomic_DNA"/>
</dbReference>
<organism evidence="6 7">
    <name type="scientific">Paenibacillus phoenicis</name>
    <dbReference type="NCBI Taxonomy" id="554117"/>
    <lineage>
        <taxon>Bacteria</taxon>
        <taxon>Bacillati</taxon>
        <taxon>Bacillota</taxon>
        <taxon>Bacilli</taxon>
        <taxon>Bacillales</taxon>
        <taxon>Paenibacillaceae</taxon>
        <taxon>Paenibacillus</taxon>
    </lineage>
</organism>
<accession>A0ABU5PN53</accession>
<dbReference type="Proteomes" id="UP001292216">
    <property type="component" value="Unassembled WGS sequence"/>
</dbReference>
<proteinExistence type="predicted"/>
<keyword evidence="7" id="KW-1185">Reference proteome</keyword>
<gene>
    <name evidence="4" type="ORF">U9M73_02945</name>
    <name evidence="5" type="ORF">U9M73_05765</name>
    <name evidence="6" type="ORF">U9M73_13960</name>
</gene>
<dbReference type="SUPFAM" id="SSF53098">
    <property type="entry name" value="Ribonuclease H-like"/>
    <property type="match status" value="1"/>
</dbReference>
<dbReference type="PANTHER" id="PTHR35604:SF2">
    <property type="entry name" value="TRANSPOSASE INSH FOR INSERTION SEQUENCE ELEMENT IS5A-RELATED"/>
    <property type="match status" value="1"/>
</dbReference>
<protein>
    <submittedName>
        <fullName evidence="6">Transposase</fullName>
    </submittedName>
</protein>
<evidence type="ECO:0000313" key="5">
    <source>
        <dbReference type="EMBL" id="MEA3569503.1"/>
    </source>
</evidence>
<feature type="domain" description="Transposase InsH N-terminal" evidence="3">
    <location>
        <begin position="24"/>
        <end position="107"/>
    </location>
</feature>
<comment type="caution">
    <text evidence="6">The sequence shown here is derived from an EMBL/GenBank/DDBJ whole genome shotgun (WGS) entry which is preliminary data.</text>
</comment>
<evidence type="ECO:0000259" key="3">
    <source>
        <dbReference type="Pfam" id="PF05598"/>
    </source>
</evidence>
<sequence>MYGIQQAELFSFEELMGMADEAKYSAILEHVPMGIILHAVSKKSTRGRSESLNTRAMMYSLIIGKLEHIRYTKDLIKRLRTSSEFRRLCRFTDSDRVPSEAAYSRLVARLAQSGVLRHVLDTVVDQAIAAGFLSGEVLAIDSSHIEAFDRNSKLDEGKTTTSSSPLVDEDPALFSADTCTPSQEAKPEKPKRSKRGRIPKAEWDEWRKQMDAYEASLGFFERGVADMLPASYEELARDMPQYPSTGAKGDPRGTHRVKFWYGYKANLLVDTASQYIVAGETCSAHVSDQRPAIMLLKRLQERFPDLQVKHVLADKGYDGEAVYRQIRKLGAFPIIPLIHRTKLPLKEDKYYRPLCEQGHPYRYDSYDPKGGNVKFTRPKECKECPLQATGCQKVYKIRIETDVRKYTAPGRGSEKFAELFKQRTAIERVFAYLKLYFGMGTTRRLKKRAFVDLELSYLAYNVSKYALDYLNMNIRLTKQAA</sequence>
<feature type="domain" description="Transposase IS4-like" evidence="2">
    <location>
        <begin position="250"/>
        <end position="461"/>
    </location>
</feature>
<dbReference type="EMBL" id="JAYERP010000001">
    <property type="protein sequence ID" value="MEA3571072.1"/>
    <property type="molecule type" value="Genomic_DNA"/>
</dbReference>
<dbReference type="RefSeq" id="WP_009222856.1">
    <property type="nucleotide sequence ID" value="NZ_CBCSKM010000049.1"/>
</dbReference>
<evidence type="ECO:0000313" key="6">
    <source>
        <dbReference type="EMBL" id="MEA3571072.1"/>
    </source>
</evidence>
<dbReference type="InterPro" id="IPR002559">
    <property type="entry name" value="Transposase_11"/>
</dbReference>
<reference evidence="6 7" key="1">
    <citation type="submission" date="2023-12" db="EMBL/GenBank/DDBJ databases">
        <title>Whole genome sequencing of Paenibacillus phoenicis isolated from the Phoenix Mars Lander spacecraft assembly facility.</title>
        <authorList>
            <person name="Garcia A."/>
            <person name="Venkateswaran K."/>
        </authorList>
    </citation>
    <scope>NUCLEOTIDE SEQUENCE [LARGE SCALE GENOMIC DNA]</scope>
    <source>
        <strain evidence="6 7">3PO2SA</strain>
    </source>
</reference>
<dbReference type="InterPro" id="IPR012337">
    <property type="entry name" value="RNaseH-like_sf"/>
</dbReference>
<dbReference type="InterPro" id="IPR008490">
    <property type="entry name" value="Transposase_InsH_N"/>
</dbReference>
<evidence type="ECO:0000256" key="1">
    <source>
        <dbReference type="SAM" id="MobiDB-lite"/>
    </source>
</evidence>
<evidence type="ECO:0000313" key="4">
    <source>
        <dbReference type="EMBL" id="MEA3568953.1"/>
    </source>
</evidence>
<feature type="region of interest" description="Disordered" evidence="1">
    <location>
        <begin position="152"/>
        <end position="200"/>
    </location>
</feature>
<evidence type="ECO:0000313" key="7">
    <source>
        <dbReference type="Proteomes" id="UP001292216"/>
    </source>
</evidence>
<dbReference type="Pfam" id="PF05598">
    <property type="entry name" value="DUF772"/>
    <property type="match status" value="1"/>
</dbReference>
<dbReference type="PANTHER" id="PTHR35604">
    <property type="entry name" value="TRANSPOSASE INSH FOR INSERTION SEQUENCE ELEMENT IS5A-RELATED"/>
    <property type="match status" value="1"/>
</dbReference>
<name>A0ABU5PN53_9BACL</name>
<dbReference type="Pfam" id="PF01609">
    <property type="entry name" value="DDE_Tnp_1"/>
    <property type="match status" value="1"/>
</dbReference>